<evidence type="ECO:0000313" key="3">
    <source>
        <dbReference type="Proteomes" id="UP000443423"/>
    </source>
</evidence>
<protein>
    <submittedName>
        <fullName evidence="2">Uncharacterized protein</fullName>
    </submittedName>
</protein>
<dbReference type="EMBL" id="WKJQ01000003">
    <property type="protein sequence ID" value="MRW98200.1"/>
    <property type="molecule type" value="Genomic_DNA"/>
</dbReference>
<feature type="transmembrane region" description="Helical" evidence="1">
    <location>
        <begin position="80"/>
        <end position="101"/>
    </location>
</feature>
<accession>A0A6A8GAG0</accession>
<reference evidence="2 3" key="1">
    <citation type="submission" date="2019-11" db="EMBL/GenBank/DDBJ databases">
        <title>Whole genome sequence of Haloferax sp. MBLA0078.</title>
        <authorList>
            <person name="Seo M.-J."/>
            <person name="Cho E.-S."/>
        </authorList>
    </citation>
    <scope>NUCLEOTIDE SEQUENCE [LARGE SCALE GENOMIC DNA]</scope>
    <source>
        <strain evidence="2 3">MBLA0078</strain>
    </source>
</reference>
<keyword evidence="1" id="KW-0472">Membrane</keyword>
<keyword evidence="1" id="KW-1133">Transmembrane helix</keyword>
<comment type="caution">
    <text evidence="2">The sequence shown here is derived from an EMBL/GenBank/DDBJ whole genome shotgun (WGS) entry which is preliminary data.</text>
</comment>
<name>A0A6A8GAG0_9EURY</name>
<sequence length="155" mass="16285">MDSRLRAGVWTVVGSIFIAVGSTVAALAAFEDRVSVVLFGFLVFIFGYGVSQLGTYSAWTERDELLGNTSVGWHQALRGGLLVAGWIGIAFGVTLFTQTILRPSLQKAVLSGLTSITGYMAAHVGINGVGVGESVFGPVLSVVQKTPYKGGRSDD</sequence>
<dbReference type="AlphaFoldDB" id="A0A6A8GAG0"/>
<organism evidence="2 3">
    <name type="scientific">Haloferax marinum</name>
    <dbReference type="NCBI Taxonomy" id="2666143"/>
    <lineage>
        <taxon>Archaea</taxon>
        <taxon>Methanobacteriati</taxon>
        <taxon>Methanobacteriota</taxon>
        <taxon>Stenosarchaea group</taxon>
        <taxon>Halobacteria</taxon>
        <taxon>Halobacteriales</taxon>
        <taxon>Haloferacaceae</taxon>
        <taxon>Haloferax</taxon>
    </lineage>
</organism>
<evidence type="ECO:0000313" key="2">
    <source>
        <dbReference type="EMBL" id="MRW98200.1"/>
    </source>
</evidence>
<keyword evidence="3" id="KW-1185">Reference proteome</keyword>
<gene>
    <name evidence="2" type="ORF">GJR99_16660</name>
</gene>
<keyword evidence="1" id="KW-0812">Transmembrane</keyword>
<dbReference type="Proteomes" id="UP000443423">
    <property type="component" value="Unassembled WGS sequence"/>
</dbReference>
<feature type="transmembrane region" description="Helical" evidence="1">
    <location>
        <begin position="7"/>
        <end position="30"/>
    </location>
</feature>
<dbReference type="RefSeq" id="WP_151114194.1">
    <property type="nucleotide sequence ID" value="NZ_WKJQ01000003.1"/>
</dbReference>
<proteinExistence type="predicted"/>
<evidence type="ECO:0000256" key="1">
    <source>
        <dbReference type="SAM" id="Phobius"/>
    </source>
</evidence>
<feature type="transmembrane region" description="Helical" evidence="1">
    <location>
        <begin position="36"/>
        <end position="59"/>
    </location>
</feature>